<gene>
    <name evidence="2" type="ORF">FOZ60_004143</name>
</gene>
<name>A0A7J6NUS2_PEROL</name>
<dbReference type="AlphaFoldDB" id="A0A7J6NUS2"/>
<evidence type="ECO:0000313" key="2">
    <source>
        <dbReference type="EMBL" id="KAF4687320.1"/>
    </source>
</evidence>
<protein>
    <submittedName>
        <fullName evidence="2">Uncharacterized protein</fullName>
    </submittedName>
</protein>
<accession>A0A7J6NUS2</accession>
<dbReference type="Proteomes" id="UP000541610">
    <property type="component" value="Unassembled WGS sequence"/>
</dbReference>
<evidence type="ECO:0000313" key="3">
    <source>
        <dbReference type="Proteomes" id="UP000541610"/>
    </source>
</evidence>
<reference evidence="2 3" key="1">
    <citation type="submission" date="2020-04" db="EMBL/GenBank/DDBJ databases">
        <title>Perkinsus olseni comparative genomics.</title>
        <authorList>
            <person name="Bogema D.R."/>
        </authorList>
    </citation>
    <scope>NUCLEOTIDE SEQUENCE [LARGE SCALE GENOMIC DNA]</scope>
    <source>
        <strain evidence="2">00978-12</strain>
    </source>
</reference>
<feature type="region of interest" description="Disordered" evidence="1">
    <location>
        <begin position="1"/>
        <end position="32"/>
    </location>
</feature>
<proteinExistence type="predicted"/>
<evidence type="ECO:0000256" key="1">
    <source>
        <dbReference type="SAM" id="MobiDB-lite"/>
    </source>
</evidence>
<sequence>MRLTDHLSPGLCGPAQGECPHALPDHRSPPAASDLSRFCRLHLTSIWFGSNGTIELDNSANPQNYGTPPWHRTGARLQEPAV</sequence>
<feature type="region of interest" description="Disordered" evidence="1">
    <location>
        <begin position="60"/>
        <end position="82"/>
    </location>
</feature>
<comment type="caution">
    <text evidence="2">The sequence shown here is derived from an EMBL/GenBank/DDBJ whole genome shotgun (WGS) entry which is preliminary data.</text>
</comment>
<organism evidence="2 3">
    <name type="scientific">Perkinsus olseni</name>
    <name type="common">Perkinsus atlanticus</name>
    <dbReference type="NCBI Taxonomy" id="32597"/>
    <lineage>
        <taxon>Eukaryota</taxon>
        <taxon>Sar</taxon>
        <taxon>Alveolata</taxon>
        <taxon>Perkinsozoa</taxon>
        <taxon>Perkinsea</taxon>
        <taxon>Perkinsida</taxon>
        <taxon>Perkinsidae</taxon>
        <taxon>Perkinsus</taxon>
    </lineage>
</organism>
<dbReference type="EMBL" id="JABANP010000190">
    <property type="protein sequence ID" value="KAF4687320.1"/>
    <property type="molecule type" value="Genomic_DNA"/>
</dbReference>